<dbReference type="InterPro" id="IPR025970">
    <property type="entry name" value="SusE"/>
</dbReference>
<dbReference type="Pfam" id="PF14292">
    <property type="entry name" value="SusE"/>
    <property type="match status" value="1"/>
</dbReference>
<dbReference type="GO" id="GO:0019867">
    <property type="term" value="C:outer membrane"/>
    <property type="evidence" value="ECO:0007669"/>
    <property type="project" value="InterPro"/>
</dbReference>
<reference evidence="4 5" key="1">
    <citation type="submission" date="2018-10" db="EMBL/GenBank/DDBJ databases">
        <title>Genome sequencing of Mucilaginibacter sp. HYN0043.</title>
        <authorList>
            <person name="Kim M."/>
            <person name="Yi H."/>
        </authorList>
    </citation>
    <scope>NUCLEOTIDE SEQUENCE [LARGE SCALE GENOMIC DNA]</scope>
    <source>
        <strain evidence="4 5">HYN0043</strain>
    </source>
</reference>
<evidence type="ECO:0000313" key="4">
    <source>
        <dbReference type="EMBL" id="AYL94750.1"/>
    </source>
</evidence>
<evidence type="ECO:0000313" key="5">
    <source>
        <dbReference type="Proteomes" id="UP000270046"/>
    </source>
</evidence>
<dbReference type="RefSeq" id="WP_119408458.1">
    <property type="nucleotide sequence ID" value="NZ_CP032869.1"/>
</dbReference>
<proteinExistence type="predicted"/>
<organism evidence="4 5">
    <name type="scientific">Mucilaginibacter celer</name>
    <dbReference type="NCBI Taxonomy" id="2305508"/>
    <lineage>
        <taxon>Bacteria</taxon>
        <taxon>Pseudomonadati</taxon>
        <taxon>Bacteroidota</taxon>
        <taxon>Sphingobacteriia</taxon>
        <taxon>Sphingobacteriales</taxon>
        <taxon>Sphingobacteriaceae</taxon>
        <taxon>Mucilaginibacter</taxon>
    </lineage>
</organism>
<feature type="domain" description="SusE outer membrane protein" evidence="2">
    <location>
        <begin position="24"/>
        <end position="129"/>
    </location>
</feature>
<keyword evidence="1" id="KW-0732">Signal</keyword>
<name>A0A494VNU9_9SPHI</name>
<dbReference type="KEGG" id="muh:HYN43_005310"/>
<dbReference type="Pfam" id="PF22058">
    <property type="entry name" value="X25_BaPul_like"/>
    <property type="match status" value="1"/>
</dbReference>
<dbReference type="OrthoDB" id="975117at2"/>
<dbReference type="EMBL" id="CP032869">
    <property type="protein sequence ID" value="AYL94750.1"/>
    <property type="molecule type" value="Genomic_DNA"/>
</dbReference>
<feature type="signal peptide" evidence="1">
    <location>
        <begin position="1"/>
        <end position="20"/>
    </location>
</feature>
<keyword evidence="5" id="KW-1185">Reference proteome</keyword>
<dbReference type="Proteomes" id="UP000270046">
    <property type="component" value="Chromosome"/>
</dbReference>
<dbReference type="AlphaFoldDB" id="A0A494VNU9"/>
<dbReference type="Gene3D" id="2.60.40.3620">
    <property type="match status" value="2"/>
</dbReference>
<sequence length="343" mass="36461">MKKIFTTILAIGGIALLMLASCKKDETKVVANVGKVGALTSTTTTPELSKPNAANDAVTFSWAATSVTGYKAPITYTVQVDVKGNNFKNAREVSTDKLTQTLKVGVLNDMLIALKLSYNDPSQVEVRIKSSAAPNLAATYSNVVTLTVLPYQGTGYIYAPGAYQGWEPKTADSLISPNNDGVYDANIGFAAGKLEFKLTPKRTWDVSWGNAGGGNISTAKGDNLSVPSPGYYAIHVVIDQNDKSKGTFTATQQFWSIIGDATPNGWGGDTDMAYDADAKTWSVTSTLIGGKEMKFRFNHDWGVNLGGPLGALTNGGDNIKITSDGTYRIVLDANAKTCTITKL</sequence>
<evidence type="ECO:0000259" key="2">
    <source>
        <dbReference type="Pfam" id="PF14292"/>
    </source>
</evidence>
<feature type="domain" description="Amylopullulanase X25" evidence="3">
    <location>
        <begin position="161"/>
        <end position="218"/>
    </location>
</feature>
<accession>A0A494VNU9</accession>
<dbReference type="CDD" id="cd12956">
    <property type="entry name" value="CBM_SusE-F_like"/>
    <property type="match status" value="1"/>
</dbReference>
<dbReference type="CDD" id="cd12967">
    <property type="entry name" value="CBM_SusE-F_like_u1"/>
    <property type="match status" value="1"/>
</dbReference>
<evidence type="ECO:0000259" key="3">
    <source>
        <dbReference type="Pfam" id="PF22058"/>
    </source>
</evidence>
<gene>
    <name evidence="4" type="ORF">HYN43_005310</name>
</gene>
<dbReference type="GO" id="GO:2001070">
    <property type="term" value="F:starch binding"/>
    <property type="evidence" value="ECO:0007669"/>
    <property type="project" value="InterPro"/>
</dbReference>
<feature type="chain" id="PRO_5019777077" evidence="1">
    <location>
        <begin position="21"/>
        <end position="343"/>
    </location>
</feature>
<dbReference type="InterPro" id="IPR054409">
    <property type="entry name" value="X25_BaPul-like"/>
</dbReference>
<protein>
    <submittedName>
        <fullName evidence="4">SusF/SusE family outer membrane protein</fullName>
    </submittedName>
</protein>
<evidence type="ECO:0000256" key="1">
    <source>
        <dbReference type="SAM" id="SignalP"/>
    </source>
</evidence>
<dbReference type="PROSITE" id="PS51257">
    <property type="entry name" value="PROKAR_LIPOPROTEIN"/>
    <property type="match status" value="1"/>
</dbReference>